<accession>A0A6H5IMM3</accession>
<protein>
    <submittedName>
        <fullName evidence="1">Uncharacterized protein</fullName>
    </submittedName>
</protein>
<evidence type="ECO:0000313" key="1">
    <source>
        <dbReference type="EMBL" id="CAB0038558.1"/>
    </source>
</evidence>
<name>A0A6H5IMM3_9HYME</name>
<dbReference type="EMBL" id="CADCXV010000916">
    <property type="protein sequence ID" value="CAB0038558.1"/>
    <property type="molecule type" value="Genomic_DNA"/>
</dbReference>
<organism evidence="1 2">
    <name type="scientific">Trichogramma brassicae</name>
    <dbReference type="NCBI Taxonomy" id="86971"/>
    <lineage>
        <taxon>Eukaryota</taxon>
        <taxon>Metazoa</taxon>
        <taxon>Ecdysozoa</taxon>
        <taxon>Arthropoda</taxon>
        <taxon>Hexapoda</taxon>
        <taxon>Insecta</taxon>
        <taxon>Pterygota</taxon>
        <taxon>Neoptera</taxon>
        <taxon>Endopterygota</taxon>
        <taxon>Hymenoptera</taxon>
        <taxon>Apocrita</taxon>
        <taxon>Proctotrupomorpha</taxon>
        <taxon>Chalcidoidea</taxon>
        <taxon>Trichogrammatidae</taxon>
        <taxon>Trichogramma</taxon>
    </lineage>
</organism>
<dbReference type="Proteomes" id="UP000479190">
    <property type="component" value="Unassembled WGS sequence"/>
</dbReference>
<keyword evidence="2" id="KW-1185">Reference proteome</keyword>
<gene>
    <name evidence="1" type="ORF">TBRA_LOCUS10336</name>
</gene>
<evidence type="ECO:0000313" key="2">
    <source>
        <dbReference type="Proteomes" id="UP000479190"/>
    </source>
</evidence>
<sequence>MMANAAVPPRPTEEMATRLIAAITSACDASMAKSTGRRCLRGVLVDKRDHRPPALMPASAKACPESTWSAKYRRLPSELCLRKTSPARCHQDQGPKANTPSSPTLVRRIVAALFPRVPDEQALPPPLQAGAIVKPSPWKNFEEHVGGSRITLHLGWTQYQTPLSRSPLPRTLKSSCRCTRHACGPVSFQRAEKGGGLPCCQSQASPRRTIVVQAALYAGHSGQDSRKNHL</sequence>
<dbReference type="AlphaFoldDB" id="A0A6H5IMM3"/>
<reference evidence="1 2" key="1">
    <citation type="submission" date="2020-02" db="EMBL/GenBank/DDBJ databases">
        <authorList>
            <person name="Ferguson B K."/>
        </authorList>
    </citation>
    <scope>NUCLEOTIDE SEQUENCE [LARGE SCALE GENOMIC DNA]</scope>
</reference>
<proteinExistence type="predicted"/>